<dbReference type="AlphaFoldDB" id="A0A2S9YL84"/>
<protein>
    <submittedName>
        <fullName evidence="6">Transcriptional regulatory protein FixJ</fullName>
    </submittedName>
</protein>
<keyword evidence="2" id="KW-0238">DNA-binding</keyword>
<dbReference type="SUPFAM" id="SSF46894">
    <property type="entry name" value="C-terminal effector domain of the bipartite response regulators"/>
    <property type="match status" value="1"/>
</dbReference>
<dbReference type="PANTHER" id="PTHR43214:SF41">
    <property type="entry name" value="NITRATE_NITRITE RESPONSE REGULATOR PROTEIN NARP"/>
    <property type="match status" value="1"/>
</dbReference>
<evidence type="ECO:0000256" key="3">
    <source>
        <dbReference type="ARBA" id="ARBA00023163"/>
    </source>
</evidence>
<dbReference type="OrthoDB" id="5493414at2"/>
<dbReference type="EMBL" id="PVNK01000005">
    <property type="protein sequence ID" value="PRQ05824.1"/>
    <property type="molecule type" value="Genomic_DNA"/>
</dbReference>
<keyword evidence="4" id="KW-0597">Phosphoprotein</keyword>
<comment type="caution">
    <text evidence="6">The sequence shown here is derived from an EMBL/GenBank/DDBJ whole genome shotgun (WGS) entry which is preliminary data.</text>
</comment>
<dbReference type="Pfam" id="PF00072">
    <property type="entry name" value="Response_reg"/>
    <property type="match status" value="1"/>
</dbReference>
<evidence type="ECO:0000313" key="7">
    <source>
        <dbReference type="Proteomes" id="UP000237968"/>
    </source>
</evidence>
<dbReference type="RefSeq" id="WP_106389625.1">
    <property type="nucleotide sequence ID" value="NZ_PVNK01000005.1"/>
</dbReference>
<dbReference type="Proteomes" id="UP000237968">
    <property type="component" value="Unassembled WGS sequence"/>
</dbReference>
<dbReference type="PROSITE" id="PS50110">
    <property type="entry name" value="RESPONSE_REGULATORY"/>
    <property type="match status" value="1"/>
</dbReference>
<dbReference type="GO" id="GO:0000160">
    <property type="term" value="P:phosphorelay signal transduction system"/>
    <property type="evidence" value="ECO:0007669"/>
    <property type="project" value="InterPro"/>
</dbReference>
<dbReference type="InterPro" id="IPR016032">
    <property type="entry name" value="Sig_transdc_resp-reg_C-effctor"/>
</dbReference>
<dbReference type="InterPro" id="IPR011006">
    <property type="entry name" value="CheY-like_superfamily"/>
</dbReference>
<gene>
    <name evidence="6" type="primary">fixJ_1</name>
    <name evidence="6" type="ORF">ENSA5_01440</name>
</gene>
<keyword evidence="1" id="KW-0805">Transcription regulation</keyword>
<dbReference type="GO" id="GO:0003677">
    <property type="term" value="F:DNA binding"/>
    <property type="evidence" value="ECO:0007669"/>
    <property type="project" value="UniProtKB-KW"/>
</dbReference>
<dbReference type="Pfam" id="PF00196">
    <property type="entry name" value="GerE"/>
    <property type="match status" value="1"/>
</dbReference>
<dbReference type="SUPFAM" id="SSF52172">
    <property type="entry name" value="CheY-like"/>
    <property type="match status" value="1"/>
</dbReference>
<feature type="domain" description="Response regulatory" evidence="5">
    <location>
        <begin position="27"/>
        <end position="142"/>
    </location>
</feature>
<sequence>MSDTESPSRWVPDIPASLGRVARAKPKILVVEDMDVVLEMYLRTLKGAGYDVVGCPTKAEGIEAIESHRDFDAALLDFSLPDGTALDIIPVLLDNRPLTKALVVTGQDDEEVPAQLMSAGAHGYIQKPVEDASLLAGIGATVRATQAWRVALGQKGGDELPSAEDEEMLMFQTQSINFDIRHGLARLQFIAGLSPVQTITAWRLLWGDPDQRIAELLGCTKRTVKYHVSQVLARTGARSRSDLLRVLLEDAGIEDPWAKS</sequence>
<feature type="modified residue" description="4-aspartylphosphate" evidence="4">
    <location>
        <position position="77"/>
    </location>
</feature>
<organism evidence="6 7">
    <name type="scientific">Enhygromyxa salina</name>
    <dbReference type="NCBI Taxonomy" id="215803"/>
    <lineage>
        <taxon>Bacteria</taxon>
        <taxon>Pseudomonadati</taxon>
        <taxon>Myxococcota</taxon>
        <taxon>Polyangia</taxon>
        <taxon>Nannocystales</taxon>
        <taxon>Nannocystaceae</taxon>
        <taxon>Enhygromyxa</taxon>
    </lineage>
</organism>
<dbReference type="PANTHER" id="PTHR43214">
    <property type="entry name" value="TWO-COMPONENT RESPONSE REGULATOR"/>
    <property type="match status" value="1"/>
</dbReference>
<dbReference type="GO" id="GO:0006355">
    <property type="term" value="P:regulation of DNA-templated transcription"/>
    <property type="evidence" value="ECO:0007669"/>
    <property type="project" value="InterPro"/>
</dbReference>
<dbReference type="InterPro" id="IPR039420">
    <property type="entry name" value="WalR-like"/>
</dbReference>
<accession>A0A2S9YL84</accession>
<evidence type="ECO:0000259" key="5">
    <source>
        <dbReference type="PROSITE" id="PS50110"/>
    </source>
</evidence>
<evidence type="ECO:0000313" key="6">
    <source>
        <dbReference type="EMBL" id="PRQ05824.1"/>
    </source>
</evidence>
<dbReference type="Gene3D" id="1.10.10.10">
    <property type="entry name" value="Winged helix-like DNA-binding domain superfamily/Winged helix DNA-binding domain"/>
    <property type="match status" value="1"/>
</dbReference>
<dbReference type="SMART" id="SM00448">
    <property type="entry name" value="REC"/>
    <property type="match status" value="1"/>
</dbReference>
<dbReference type="InterPro" id="IPR036388">
    <property type="entry name" value="WH-like_DNA-bd_sf"/>
</dbReference>
<dbReference type="SMART" id="SM00421">
    <property type="entry name" value="HTH_LUXR"/>
    <property type="match status" value="1"/>
</dbReference>
<dbReference type="InterPro" id="IPR001789">
    <property type="entry name" value="Sig_transdc_resp-reg_receiver"/>
</dbReference>
<evidence type="ECO:0000256" key="2">
    <source>
        <dbReference type="ARBA" id="ARBA00023125"/>
    </source>
</evidence>
<proteinExistence type="predicted"/>
<keyword evidence="3" id="KW-0804">Transcription</keyword>
<dbReference type="Gene3D" id="3.40.50.2300">
    <property type="match status" value="1"/>
</dbReference>
<reference evidence="6 7" key="1">
    <citation type="submission" date="2018-03" db="EMBL/GenBank/DDBJ databases">
        <title>Draft Genome Sequences of the Obligatory Marine Myxobacteria Enhygromyxa salina SWB005.</title>
        <authorList>
            <person name="Poehlein A."/>
            <person name="Moghaddam J.A."/>
            <person name="Harms H."/>
            <person name="Alanjari M."/>
            <person name="Koenig G.M."/>
            <person name="Daniel R."/>
            <person name="Schaeberle T.F."/>
        </authorList>
    </citation>
    <scope>NUCLEOTIDE SEQUENCE [LARGE SCALE GENOMIC DNA]</scope>
    <source>
        <strain evidence="6 7">SWB005</strain>
    </source>
</reference>
<keyword evidence="7" id="KW-1185">Reference proteome</keyword>
<dbReference type="InterPro" id="IPR000792">
    <property type="entry name" value="Tscrpt_reg_LuxR_C"/>
</dbReference>
<name>A0A2S9YL84_9BACT</name>
<dbReference type="CDD" id="cd00156">
    <property type="entry name" value="REC"/>
    <property type="match status" value="1"/>
</dbReference>
<evidence type="ECO:0000256" key="1">
    <source>
        <dbReference type="ARBA" id="ARBA00023015"/>
    </source>
</evidence>
<evidence type="ECO:0000256" key="4">
    <source>
        <dbReference type="PROSITE-ProRule" id="PRU00169"/>
    </source>
</evidence>